<dbReference type="PANTHER" id="PTHR16189">
    <property type="entry name" value="TRANSMEMBRANE PROTEIN 104-RELATED"/>
    <property type="match status" value="1"/>
</dbReference>
<comment type="subcellular location">
    <subcellularLocation>
        <location evidence="1">Membrane</location>
        <topology evidence="1">Multi-pass membrane protein</topology>
    </subcellularLocation>
</comment>
<organism evidence="9">
    <name type="scientific">Panstrongylus megistus</name>
    <dbReference type="NCBI Taxonomy" id="65343"/>
    <lineage>
        <taxon>Eukaryota</taxon>
        <taxon>Metazoa</taxon>
        <taxon>Ecdysozoa</taxon>
        <taxon>Arthropoda</taxon>
        <taxon>Hexapoda</taxon>
        <taxon>Insecta</taxon>
        <taxon>Pterygota</taxon>
        <taxon>Neoptera</taxon>
        <taxon>Paraneoptera</taxon>
        <taxon>Hemiptera</taxon>
        <taxon>Heteroptera</taxon>
        <taxon>Panheteroptera</taxon>
        <taxon>Cimicomorpha</taxon>
        <taxon>Reduviidae</taxon>
        <taxon>Triatominae</taxon>
        <taxon>Panstrongylus</taxon>
    </lineage>
</organism>
<keyword evidence="3 7" id="KW-1133">Transmembrane helix</keyword>
<evidence type="ECO:0000256" key="6">
    <source>
        <dbReference type="ARBA" id="ARBA00038166"/>
    </source>
</evidence>
<feature type="transmembrane region" description="Helical" evidence="7">
    <location>
        <begin position="410"/>
        <end position="435"/>
    </location>
</feature>
<dbReference type="PANTHER" id="PTHR16189:SF0">
    <property type="entry name" value="TRANSMEMBRANE PROTEIN 104"/>
    <property type="match status" value="1"/>
</dbReference>
<comment type="similarity">
    <text evidence="6">Belongs to the TMEM104 family.</text>
</comment>
<evidence type="ECO:0000256" key="7">
    <source>
        <dbReference type="SAM" id="Phobius"/>
    </source>
</evidence>
<evidence type="ECO:0000256" key="5">
    <source>
        <dbReference type="ARBA" id="ARBA00023180"/>
    </source>
</evidence>
<proteinExistence type="evidence at transcript level"/>
<protein>
    <submittedName>
        <fullName evidence="9">Putative amino acid transporter</fullName>
    </submittedName>
</protein>
<evidence type="ECO:0000256" key="2">
    <source>
        <dbReference type="ARBA" id="ARBA00022692"/>
    </source>
</evidence>
<keyword evidence="2 7" id="KW-0812">Transmembrane</keyword>
<dbReference type="GO" id="GO:0016020">
    <property type="term" value="C:membrane"/>
    <property type="evidence" value="ECO:0007669"/>
    <property type="project" value="UniProtKB-SubCell"/>
</dbReference>
<feature type="transmembrane region" description="Helical" evidence="7">
    <location>
        <begin position="199"/>
        <end position="218"/>
    </location>
</feature>
<feature type="transmembrane region" description="Helical" evidence="7">
    <location>
        <begin position="456"/>
        <end position="476"/>
    </location>
</feature>
<accession>A0A069DV66</accession>
<feature type="transmembrane region" description="Helical" evidence="7">
    <location>
        <begin position="261"/>
        <end position="282"/>
    </location>
</feature>
<feature type="transmembrane region" description="Helical" evidence="7">
    <location>
        <begin position="145"/>
        <end position="167"/>
    </location>
</feature>
<feature type="transmembrane region" description="Helical" evidence="7">
    <location>
        <begin position="303"/>
        <end position="325"/>
    </location>
</feature>
<feature type="domain" description="Amino acid transporter transmembrane" evidence="8">
    <location>
        <begin position="6"/>
        <end position="431"/>
    </location>
</feature>
<evidence type="ECO:0000259" key="8">
    <source>
        <dbReference type="Pfam" id="PF01490"/>
    </source>
</evidence>
<evidence type="ECO:0000256" key="4">
    <source>
        <dbReference type="ARBA" id="ARBA00023136"/>
    </source>
</evidence>
<feature type="transmembrane region" description="Helical" evidence="7">
    <location>
        <begin position="345"/>
        <end position="370"/>
    </location>
</feature>
<feature type="transmembrane region" description="Helical" evidence="7">
    <location>
        <begin position="36"/>
        <end position="67"/>
    </location>
</feature>
<name>A0A069DV66_9HEMI</name>
<reference evidence="9" key="1">
    <citation type="journal article" date="2015" name="J. Med. Entomol.">
        <title>A Deep Insight Into the Sialotranscriptome of the Chagas Disease Vector, Panstrongylus megistus (Hemiptera: Heteroptera).</title>
        <authorList>
            <person name="Ribeiro J.M."/>
            <person name="Schwarz A."/>
            <person name="Francischetti I.M."/>
        </authorList>
    </citation>
    <scope>NUCLEOTIDE SEQUENCE</scope>
    <source>
        <tissue evidence="9">Salivary glands</tissue>
    </source>
</reference>
<evidence type="ECO:0000256" key="3">
    <source>
        <dbReference type="ARBA" id="ARBA00022989"/>
    </source>
</evidence>
<dbReference type="AlphaFoldDB" id="A0A069DV66"/>
<feature type="transmembrane region" description="Helical" evidence="7">
    <location>
        <begin position="382"/>
        <end position="404"/>
    </location>
</feature>
<feature type="transmembrane region" description="Helical" evidence="7">
    <location>
        <begin position="12"/>
        <end position="30"/>
    </location>
</feature>
<sequence>MDDQYSSYTALLYIFNLIVGTGALTLPKAFTEAGWVFSSVLIIILALVSYITATFVIECMAISNAIIQWVKVERMKRISRYFQLASAAPVSTDDEDVSEPNEDSLMLPTDYLQNFPSEPQKFFTLDIKVEMTEMATTLFTKTGQYLFYICLCLYLYGDLTIYSAAIAKTIVDTSCTSKANATDDKLCWESYNFTRRMMYKLYLGMFLLLFGPYVFFNVQKTKYLQFFTSGSRWLAFSLMIGLGVHRLLNPTLKHGNPKMEIASGLPALLGSCVYSFMCHHSLPSLITPIKDKSRIYSKLALDYIAILLFYLALALTAVFAFPNVLDLYTLNFVPDGSNYTAFDELVSYFLALFPVFTLTTSFPIIAVTLRSNLQAMFAPYEWRILHLFILPLLAVVPPILIAMSTENIEALVGVTGSFAGVIIQYVIPSILVVCARRSIPELLITVPNLYSSPFKSIIWPALVIGWAAVSIDLVIYDLVCNKGIF</sequence>
<evidence type="ECO:0000256" key="1">
    <source>
        <dbReference type="ARBA" id="ARBA00004141"/>
    </source>
</evidence>
<keyword evidence="4 7" id="KW-0472">Membrane</keyword>
<dbReference type="EMBL" id="GBGD01001292">
    <property type="protein sequence ID" value="JAC87597.1"/>
    <property type="molecule type" value="mRNA"/>
</dbReference>
<keyword evidence="5" id="KW-0325">Glycoprotein</keyword>
<dbReference type="Pfam" id="PF01490">
    <property type="entry name" value="Aa_trans"/>
    <property type="match status" value="1"/>
</dbReference>
<evidence type="ECO:0000313" key="9">
    <source>
        <dbReference type="EMBL" id="JAC87597.1"/>
    </source>
</evidence>
<dbReference type="InterPro" id="IPR013057">
    <property type="entry name" value="AA_transpt_TM"/>
</dbReference>